<evidence type="ECO:0000256" key="1">
    <source>
        <dbReference type="SAM" id="MobiDB-lite"/>
    </source>
</evidence>
<accession>A0A0Q5PTT2</accession>
<dbReference type="OrthoDB" id="9990458at2759"/>
<reference evidence="2 3" key="1">
    <citation type="journal article" date="2007" name="Nature">
        <title>Evolution of genes and genomes on the Drosophila phylogeny.</title>
        <authorList>
            <consortium name="Drosophila 12 Genomes Consortium"/>
            <person name="Clark A.G."/>
            <person name="Eisen M.B."/>
            <person name="Smith D.R."/>
            <person name="Bergman C.M."/>
            <person name="Oliver B."/>
            <person name="Markow T.A."/>
            <person name="Kaufman T.C."/>
            <person name="Kellis M."/>
            <person name="Gelbart W."/>
            <person name="Iyer V.N."/>
            <person name="Pollard D.A."/>
            <person name="Sackton T.B."/>
            <person name="Larracuente A.M."/>
            <person name="Singh N.D."/>
            <person name="Abad J.P."/>
            <person name="Abt D.N."/>
            <person name="Adryan B."/>
            <person name="Aguade M."/>
            <person name="Akashi H."/>
            <person name="Anderson W.W."/>
            <person name="Aquadro C.F."/>
            <person name="Ardell D.H."/>
            <person name="Arguello R."/>
            <person name="Artieri C.G."/>
            <person name="Barbash D.A."/>
            <person name="Barker D."/>
            <person name="Barsanti P."/>
            <person name="Batterham P."/>
            <person name="Batzoglou S."/>
            <person name="Begun D."/>
            <person name="Bhutkar A."/>
            <person name="Blanco E."/>
            <person name="Bosak S.A."/>
            <person name="Bradley R.K."/>
            <person name="Brand A.D."/>
            <person name="Brent M.R."/>
            <person name="Brooks A.N."/>
            <person name="Brown R.H."/>
            <person name="Butlin R.K."/>
            <person name="Caggese C."/>
            <person name="Calvi B.R."/>
            <person name="Bernardo de Carvalho A."/>
            <person name="Caspi A."/>
            <person name="Castrezana S."/>
            <person name="Celniker S.E."/>
            <person name="Chang J.L."/>
            <person name="Chapple C."/>
            <person name="Chatterji S."/>
            <person name="Chinwalla A."/>
            <person name="Civetta A."/>
            <person name="Clifton S.W."/>
            <person name="Comeron J.M."/>
            <person name="Costello J.C."/>
            <person name="Coyne J.A."/>
            <person name="Daub J."/>
            <person name="David R.G."/>
            <person name="Delcher A.L."/>
            <person name="Delehaunty K."/>
            <person name="Do C.B."/>
            <person name="Ebling H."/>
            <person name="Edwards K."/>
            <person name="Eickbush T."/>
            <person name="Evans J.D."/>
            <person name="Filipski A."/>
            <person name="Findeiss S."/>
            <person name="Freyhult E."/>
            <person name="Fulton L."/>
            <person name="Fulton R."/>
            <person name="Garcia A.C."/>
            <person name="Gardiner A."/>
            <person name="Garfield D.A."/>
            <person name="Garvin B.E."/>
            <person name="Gibson G."/>
            <person name="Gilbert D."/>
            <person name="Gnerre S."/>
            <person name="Godfrey J."/>
            <person name="Good R."/>
            <person name="Gotea V."/>
            <person name="Gravely B."/>
            <person name="Greenberg A.J."/>
            <person name="Griffiths-Jones S."/>
            <person name="Gross S."/>
            <person name="Guigo R."/>
            <person name="Gustafson E.A."/>
            <person name="Haerty W."/>
            <person name="Hahn M.W."/>
            <person name="Halligan D.L."/>
            <person name="Halpern A.L."/>
            <person name="Halter G.M."/>
            <person name="Han M.V."/>
            <person name="Heger A."/>
            <person name="Hillier L."/>
            <person name="Hinrichs A.S."/>
            <person name="Holmes I."/>
            <person name="Hoskins R.A."/>
            <person name="Hubisz M.J."/>
            <person name="Hultmark D."/>
            <person name="Huntley M.A."/>
            <person name="Jaffe D.B."/>
            <person name="Jagadeeshan S."/>
            <person name="Jeck W.R."/>
            <person name="Johnson J."/>
            <person name="Jones C.D."/>
            <person name="Jordan W.C."/>
            <person name="Karpen G.H."/>
            <person name="Kataoka E."/>
            <person name="Keightley P.D."/>
            <person name="Kheradpour P."/>
            <person name="Kirkness E.F."/>
            <person name="Koerich L.B."/>
            <person name="Kristiansen K."/>
            <person name="Kudrna D."/>
            <person name="Kulathinal R.J."/>
            <person name="Kumar S."/>
            <person name="Kwok R."/>
            <person name="Lander E."/>
            <person name="Langley C.H."/>
            <person name="Lapoint R."/>
            <person name="Lazzaro B.P."/>
            <person name="Lee S.J."/>
            <person name="Levesque L."/>
            <person name="Li R."/>
            <person name="Lin C.F."/>
            <person name="Lin M.F."/>
            <person name="Lindblad-Toh K."/>
            <person name="Llopart A."/>
            <person name="Long M."/>
            <person name="Low L."/>
            <person name="Lozovsky E."/>
            <person name="Lu J."/>
            <person name="Luo M."/>
            <person name="Machado C.A."/>
            <person name="Makalowski W."/>
            <person name="Marzo M."/>
            <person name="Matsuda M."/>
            <person name="Matzkin L."/>
            <person name="McAllister B."/>
            <person name="McBride C.S."/>
            <person name="McKernan B."/>
            <person name="McKernan K."/>
            <person name="Mendez-Lago M."/>
            <person name="Minx P."/>
            <person name="Mollenhauer M.U."/>
            <person name="Montooth K."/>
            <person name="Mount S.M."/>
            <person name="Mu X."/>
            <person name="Myers E."/>
            <person name="Negre B."/>
            <person name="Newfeld S."/>
            <person name="Nielsen R."/>
            <person name="Noor M.A."/>
            <person name="O'Grady P."/>
            <person name="Pachter L."/>
            <person name="Papaceit M."/>
            <person name="Parisi M.J."/>
            <person name="Parisi M."/>
            <person name="Parts L."/>
            <person name="Pedersen J.S."/>
            <person name="Pesole G."/>
            <person name="Phillippy A.M."/>
            <person name="Ponting C.P."/>
            <person name="Pop M."/>
            <person name="Porcelli D."/>
            <person name="Powell J.R."/>
            <person name="Prohaska S."/>
            <person name="Pruitt K."/>
            <person name="Puig M."/>
            <person name="Quesneville H."/>
            <person name="Ram K.R."/>
            <person name="Rand D."/>
            <person name="Rasmussen M.D."/>
            <person name="Reed L.K."/>
            <person name="Reenan R."/>
            <person name="Reily A."/>
            <person name="Remington K.A."/>
            <person name="Rieger T.T."/>
            <person name="Ritchie M.G."/>
            <person name="Robin C."/>
            <person name="Rogers Y.H."/>
            <person name="Rohde C."/>
            <person name="Rozas J."/>
            <person name="Rubenfield M.J."/>
            <person name="Ruiz A."/>
            <person name="Russo S."/>
            <person name="Salzberg S.L."/>
            <person name="Sanchez-Gracia A."/>
            <person name="Saranga D.J."/>
            <person name="Sato H."/>
            <person name="Schaeffer S.W."/>
            <person name="Schatz M.C."/>
            <person name="Schlenke T."/>
            <person name="Schwartz R."/>
            <person name="Segarra C."/>
            <person name="Singh R.S."/>
            <person name="Sirot L."/>
            <person name="Sirota M."/>
            <person name="Sisneros N.B."/>
            <person name="Smith C.D."/>
            <person name="Smith T.F."/>
            <person name="Spieth J."/>
            <person name="Stage D.E."/>
            <person name="Stark A."/>
            <person name="Stephan W."/>
            <person name="Strausberg R.L."/>
            <person name="Strempel S."/>
            <person name="Sturgill D."/>
            <person name="Sutton G."/>
            <person name="Sutton G.G."/>
            <person name="Tao W."/>
            <person name="Teichmann S."/>
            <person name="Tobari Y.N."/>
            <person name="Tomimura Y."/>
            <person name="Tsolas J.M."/>
            <person name="Valente V.L."/>
            <person name="Venter E."/>
            <person name="Venter J.C."/>
            <person name="Vicario S."/>
            <person name="Vieira F.G."/>
            <person name="Vilella A.J."/>
            <person name="Villasante A."/>
            <person name="Walenz B."/>
            <person name="Wang J."/>
            <person name="Wasserman M."/>
            <person name="Watts T."/>
            <person name="Wilson D."/>
            <person name="Wilson R.K."/>
            <person name="Wing R.A."/>
            <person name="Wolfner M.F."/>
            <person name="Wong A."/>
            <person name="Wong G.K."/>
            <person name="Wu C.I."/>
            <person name="Wu G."/>
            <person name="Yamamoto D."/>
            <person name="Yang H.P."/>
            <person name="Yang S.P."/>
            <person name="Yorke J.A."/>
            <person name="Yoshida K."/>
            <person name="Zdobnov E."/>
            <person name="Zhang P."/>
            <person name="Zhang Y."/>
            <person name="Zimin A.V."/>
            <person name="Baldwin J."/>
            <person name="Abdouelleil A."/>
            <person name="Abdulkadir J."/>
            <person name="Abebe A."/>
            <person name="Abera B."/>
            <person name="Abreu J."/>
            <person name="Acer S.C."/>
            <person name="Aftuck L."/>
            <person name="Alexander A."/>
            <person name="An P."/>
            <person name="Anderson E."/>
            <person name="Anderson S."/>
            <person name="Arachi H."/>
            <person name="Azer M."/>
            <person name="Bachantsang P."/>
            <person name="Barry A."/>
            <person name="Bayul T."/>
            <person name="Berlin A."/>
            <person name="Bessette D."/>
            <person name="Bloom T."/>
            <person name="Blye J."/>
            <person name="Boguslavskiy L."/>
            <person name="Bonnet C."/>
            <person name="Boukhgalter B."/>
            <person name="Bourzgui I."/>
            <person name="Brown A."/>
            <person name="Cahill P."/>
            <person name="Channer S."/>
            <person name="Cheshatsang Y."/>
            <person name="Chuda L."/>
            <person name="Citroen M."/>
            <person name="Collymore A."/>
            <person name="Cooke P."/>
            <person name="Costello M."/>
            <person name="D'Aco K."/>
            <person name="Daza R."/>
            <person name="De Haan G."/>
            <person name="DeGray S."/>
            <person name="DeMaso C."/>
            <person name="Dhargay N."/>
            <person name="Dooley K."/>
            <person name="Dooley E."/>
            <person name="Doricent M."/>
            <person name="Dorje P."/>
            <person name="Dorjee K."/>
            <person name="Dupes A."/>
            <person name="Elong R."/>
            <person name="Falk J."/>
            <person name="Farina A."/>
            <person name="Faro S."/>
            <person name="Ferguson D."/>
            <person name="Fisher S."/>
            <person name="Foley C.D."/>
            <person name="Franke A."/>
            <person name="Friedrich D."/>
            <person name="Gadbois L."/>
            <person name="Gearin G."/>
            <person name="Gearin C.R."/>
            <person name="Giannoukos G."/>
            <person name="Goode T."/>
            <person name="Graham J."/>
            <person name="Grandbois E."/>
            <person name="Grewal S."/>
            <person name="Gyaltsen K."/>
            <person name="Hafez N."/>
            <person name="Hagos B."/>
            <person name="Hall J."/>
            <person name="Henson C."/>
            <person name="Hollinger A."/>
            <person name="Honan T."/>
            <person name="Huard M.D."/>
            <person name="Hughes L."/>
            <person name="Hurhula B."/>
            <person name="Husby M.E."/>
            <person name="Kamat A."/>
            <person name="Kanga B."/>
            <person name="Kashin S."/>
            <person name="Khazanovich D."/>
            <person name="Kisner P."/>
            <person name="Lance K."/>
            <person name="Lara M."/>
            <person name="Lee W."/>
            <person name="Lennon N."/>
            <person name="Letendre F."/>
            <person name="LeVine R."/>
            <person name="Lipovsky A."/>
            <person name="Liu X."/>
            <person name="Liu J."/>
            <person name="Liu S."/>
            <person name="Lokyitsang T."/>
            <person name="Lokyitsang Y."/>
            <person name="Lubonja R."/>
            <person name="Lui A."/>
            <person name="MacDonald P."/>
            <person name="Magnisalis V."/>
            <person name="Maru K."/>
            <person name="Matthews C."/>
            <person name="McCusker W."/>
            <person name="McDonough S."/>
            <person name="Mehta T."/>
            <person name="Meldrim J."/>
            <person name="Meneus L."/>
            <person name="Mihai O."/>
            <person name="Mihalev A."/>
            <person name="Mihova T."/>
            <person name="Mittelman R."/>
            <person name="Mlenga V."/>
            <person name="Montmayeur A."/>
            <person name="Mulrain L."/>
            <person name="Navidi A."/>
            <person name="Naylor J."/>
            <person name="Negash T."/>
            <person name="Nguyen T."/>
            <person name="Nguyen N."/>
            <person name="Nicol R."/>
            <person name="Norbu C."/>
            <person name="Norbu N."/>
            <person name="Novod N."/>
            <person name="O'Neill B."/>
            <person name="Osman S."/>
            <person name="Markiewicz E."/>
            <person name="Oyono O.L."/>
            <person name="Patti C."/>
            <person name="Phunkhang P."/>
            <person name="Pierre F."/>
            <person name="Priest M."/>
            <person name="Raghuraman S."/>
            <person name="Rege F."/>
            <person name="Reyes R."/>
            <person name="Rise C."/>
            <person name="Rogov P."/>
            <person name="Ross K."/>
            <person name="Ryan E."/>
            <person name="Settipalli S."/>
            <person name="Shea T."/>
            <person name="Sherpa N."/>
            <person name="Shi L."/>
            <person name="Shih D."/>
            <person name="Sparrow T."/>
            <person name="Spaulding J."/>
            <person name="Stalker J."/>
            <person name="Stange-Thomann N."/>
            <person name="Stavropoulos S."/>
            <person name="Stone C."/>
            <person name="Strader C."/>
            <person name="Tesfaye S."/>
            <person name="Thomson T."/>
            <person name="Thoulutsang Y."/>
            <person name="Thoulutsang D."/>
            <person name="Topham K."/>
            <person name="Topping I."/>
            <person name="Tsamla T."/>
            <person name="Vassiliev H."/>
            <person name="Vo A."/>
            <person name="Wangchuk T."/>
            <person name="Wangdi T."/>
            <person name="Weiand M."/>
            <person name="Wilkinson J."/>
            <person name="Wilson A."/>
            <person name="Yadav S."/>
            <person name="Young G."/>
            <person name="Yu Q."/>
            <person name="Zembek L."/>
            <person name="Zhong D."/>
            <person name="Zimmer A."/>
            <person name="Zwirko Z."/>
            <person name="Jaffe D.B."/>
            <person name="Alvarez P."/>
            <person name="Brockman W."/>
            <person name="Butler J."/>
            <person name="Chin C."/>
            <person name="Gnerre S."/>
            <person name="Grabherr M."/>
            <person name="Kleber M."/>
            <person name="Mauceli E."/>
            <person name="MacCallum I."/>
        </authorList>
    </citation>
    <scope>NUCLEOTIDE SEQUENCE [LARGE SCALE GENOMIC DNA]</scope>
    <source>
        <strain evidence="2 3">TSC#14021-0224.01</strain>
    </source>
</reference>
<dbReference type="AlphaFoldDB" id="A0A0Q5PTT2"/>
<gene>
    <name evidence="2" type="primary">Dere\GG26718</name>
    <name evidence="2" type="synonym">GG26718</name>
    <name evidence="2" type="ORF">Dere_GG26718</name>
</gene>
<organism evidence="2 3">
    <name type="scientific">Drosophila erecta</name>
    <name type="common">Fruit fly</name>
    <dbReference type="NCBI Taxonomy" id="7220"/>
    <lineage>
        <taxon>Eukaryota</taxon>
        <taxon>Metazoa</taxon>
        <taxon>Ecdysozoa</taxon>
        <taxon>Arthropoda</taxon>
        <taxon>Hexapoda</taxon>
        <taxon>Insecta</taxon>
        <taxon>Pterygota</taxon>
        <taxon>Neoptera</taxon>
        <taxon>Endopterygota</taxon>
        <taxon>Diptera</taxon>
        <taxon>Brachycera</taxon>
        <taxon>Muscomorpha</taxon>
        <taxon>Ephydroidea</taxon>
        <taxon>Drosophilidae</taxon>
        <taxon>Drosophila</taxon>
        <taxon>Sophophora</taxon>
    </lineage>
</organism>
<sequence length="109" mass="11710">MPGQIGHPGQTQTLPGACRKHPNAGSNLNLYLHNDLERRFYFEKPAVSKCNLHSRSFAKSLNELCTDTSVSSAHVPAPQPAPPAPSAADPLPAPALFADLPQEFPLTRS</sequence>
<keyword evidence="3" id="KW-1185">Reference proteome</keyword>
<evidence type="ECO:0000313" key="3">
    <source>
        <dbReference type="Proteomes" id="UP000008711"/>
    </source>
</evidence>
<protein>
    <submittedName>
        <fullName evidence="2">Uncharacterized protein</fullName>
    </submittedName>
</protein>
<proteinExistence type="predicted"/>
<feature type="region of interest" description="Disordered" evidence="1">
    <location>
        <begin position="1"/>
        <end position="20"/>
    </location>
</feature>
<feature type="region of interest" description="Disordered" evidence="1">
    <location>
        <begin position="70"/>
        <end position="109"/>
    </location>
</feature>
<evidence type="ECO:0000313" key="2">
    <source>
        <dbReference type="EMBL" id="KQR90428.1"/>
    </source>
</evidence>
<reference evidence="2 3" key="2">
    <citation type="journal article" date="2008" name="Bioinformatics">
        <title>Assembly reconciliation.</title>
        <authorList>
            <person name="Zimin A.V."/>
            <person name="Smith D.R."/>
            <person name="Sutton G."/>
            <person name="Yorke J.A."/>
        </authorList>
    </citation>
    <scope>NUCLEOTIDE SEQUENCE [LARGE SCALE GENOMIC DNA]</scope>
    <source>
        <strain evidence="2 3">TSC#14021-0224.01</strain>
    </source>
</reference>
<name>A0A0Q5PTT2_DROER</name>
<dbReference type="Proteomes" id="UP000008711">
    <property type="component" value="Unassembled WGS sequence"/>
</dbReference>
<feature type="non-terminal residue" evidence="2">
    <location>
        <position position="109"/>
    </location>
</feature>
<dbReference type="EMBL" id="CH957776">
    <property type="protein sequence ID" value="KQR90428.1"/>
    <property type="molecule type" value="Genomic_DNA"/>
</dbReference>
<feature type="compositionally biased region" description="Low complexity" evidence="1">
    <location>
        <begin position="86"/>
        <end position="101"/>
    </location>
</feature>